<gene>
    <name evidence="3" type="ORF">DPMN_053028</name>
</gene>
<dbReference type="Gene3D" id="3.90.1720.10">
    <property type="entry name" value="endopeptidase domain like (from Nostoc punctiforme)"/>
    <property type="match status" value="1"/>
</dbReference>
<evidence type="ECO:0000259" key="2">
    <source>
        <dbReference type="PROSITE" id="PS51934"/>
    </source>
</evidence>
<dbReference type="EMBL" id="JAIWYP010000012">
    <property type="protein sequence ID" value="KAH3727103.1"/>
    <property type="molecule type" value="Genomic_DNA"/>
</dbReference>
<feature type="compositionally biased region" description="Polar residues" evidence="1">
    <location>
        <begin position="338"/>
        <end position="350"/>
    </location>
</feature>
<keyword evidence="4" id="KW-1185">Reference proteome</keyword>
<dbReference type="OrthoDB" id="6102890at2759"/>
<sequence length="544" mass="59195">MSPREIEDFLYASHSGIKDNLTTDSSATKGDSHIKRTRIDLNQLGNLKPGDHITWKRTYPIWHHAIVEEVNARNKTLKVIHLSKQGSQLIVHKKTVKFEKENGNLYRIDYTGNERLSPEETLKRARVWLDTRFRNKRYNLFTNNCEHFATYCVTGKGQSNQTKEAVEKAGIGFGEAILISTPHVIKSVKTRLNKSNDKLNINARNETQRSSNSHAAKPNNPLINKQSTTKPKTATKDASPSWCSSTDSHGLSSRSKRNKDSKGKSMSSGHVSDLRDESISKRISVSDGISALRRRRSDLLPSSIRNNASKGKQKSSSDSDIWHGLSAFSMQTSDYKSALTSSNHSSNRQDLSPRSKTYDYEDKSTFSSYSNEPSKATQSNDSGKGSASLIAAVGGTGGIAVAVKKTSVASVVKKKVFERVSKARETLKGVGWKATAVTTAAAAGIEVVSSIYDIHKLYKSKKKGDISQSDFIESTTQRVVEGTCAVGGAAAGGFIGGFVGSWLCPGVGTVIGSLIGSFLGDVVSRVVGRWAGSKVGKFFSSLFS</sequence>
<dbReference type="Pfam" id="PF04970">
    <property type="entry name" value="LRAT"/>
    <property type="match status" value="1"/>
</dbReference>
<dbReference type="AlphaFoldDB" id="A0A9D4CMI2"/>
<feature type="compositionally biased region" description="Polar residues" evidence="1">
    <location>
        <begin position="365"/>
        <end position="385"/>
    </location>
</feature>
<dbReference type="Proteomes" id="UP000828390">
    <property type="component" value="Unassembled WGS sequence"/>
</dbReference>
<dbReference type="PANTHER" id="PTHR46137">
    <property type="entry name" value="OS05G0310600 PROTEIN"/>
    <property type="match status" value="1"/>
</dbReference>
<evidence type="ECO:0000313" key="3">
    <source>
        <dbReference type="EMBL" id="KAH3727103.1"/>
    </source>
</evidence>
<accession>A0A9D4CMI2</accession>
<dbReference type="PANTHER" id="PTHR46137:SF3">
    <property type="entry name" value="OS05G0310600 PROTEIN"/>
    <property type="match status" value="1"/>
</dbReference>
<reference evidence="3" key="2">
    <citation type="submission" date="2020-11" db="EMBL/GenBank/DDBJ databases">
        <authorList>
            <person name="McCartney M.A."/>
            <person name="Auch B."/>
            <person name="Kono T."/>
            <person name="Mallez S."/>
            <person name="Becker A."/>
            <person name="Gohl D.M."/>
            <person name="Silverstein K.A.T."/>
            <person name="Koren S."/>
            <person name="Bechman K.B."/>
            <person name="Herman A."/>
            <person name="Abrahante J.E."/>
            <person name="Garbe J."/>
        </authorList>
    </citation>
    <scope>NUCLEOTIDE SEQUENCE</scope>
    <source>
        <strain evidence="3">Duluth1</strain>
        <tissue evidence="3">Whole animal</tissue>
    </source>
</reference>
<comment type="caution">
    <text evidence="3">The sequence shown here is derived from an EMBL/GenBank/DDBJ whole genome shotgun (WGS) entry which is preliminary data.</text>
</comment>
<proteinExistence type="predicted"/>
<evidence type="ECO:0000256" key="1">
    <source>
        <dbReference type="SAM" id="MobiDB-lite"/>
    </source>
</evidence>
<evidence type="ECO:0000313" key="4">
    <source>
        <dbReference type="Proteomes" id="UP000828390"/>
    </source>
</evidence>
<reference evidence="3" key="1">
    <citation type="journal article" date="2019" name="bioRxiv">
        <title>The Genome of the Zebra Mussel, Dreissena polymorpha: A Resource for Invasive Species Research.</title>
        <authorList>
            <person name="McCartney M.A."/>
            <person name="Auch B."/>
            <person name="Kono T."/>
            <person name="Mallez S."/>
            <person name="Zhang Y."/>
            <person name="Obille A."/>
            <person name="Becker A."/>
            <person name="Abrahante J.E."/>
            <person name="Garbe J."/>
            <person name="Badalamenti J.P."/>
            <person name="Herman A."/>
            <person name="Mangelson H."/>
            <person name="Liachko I."/>
            <person name="Sullivan S."/>
            <person name="Sone E.D."/>
            <person name="Koren S."/>
            <person name="Silverstein K.A.T."/>
            <person name="Beckman K.B."/>
            <person name="Gohl D.M."/>
        </authorList>
    </citation>
    <scope>NUCLEOTIDE SEQUENCE</scope>
    <source>
        <strain evidence="3">Duluth1</strain>
        <tissue evidence="3">Whole animal</tissue>
    </source>
</reference>
<feature type="region of interest" description="Disordered" evidence="1">
    <location>
        <begin position="196"/>
        <end position="275"/>
    </location>
</feature>
<protein>
    <recommendedName>
        <fullName evidence="2">LRAT domain-containing protein</fullName>
    </recommendedName>
</protein>
<feature type="compositionally biased region" description="Basic and acidic residues" evidence="1">
    <location>
        <begin position="351"/>
        <end position="364"/>
    </location>
</feature>
<feature type="domain" description="LRAT" evidence="2">
    <location>
        <begin position="53"/>
        <end position="161"/>
    </location>
</feature>
<dbReference type="PROSITE" id="PS51934">
    <property type="entry name" value="LRAT"/>
    <property type="match status" value="1"/>
</dbReference>
<feature type="region of interest" description="Disordered" evidence="1">
    <location>
        <begin position="338"/>
        <end position="385"/>
    </location>
</feature>
<dbReference type="InterPro" id="IPR007053">
    <property type="entry name" value="LRAT_dom"/>
</dbReference>
<organism evidence="3 4">
    <name type="scientific">Dreissena polymorpha</name>
    <name type="common">Zebra mussel</name>
    <name type="synonym">Mytilus polymorpha</name>
    <dbReference type="NCBI Taxonomy" id="45954"/>
    <lineage>
        <taxon>Eukaryota</taxon>
        <taxon>Metazoa</taxon>
        <taxon>Spiralia</taxon>
        <taxon>Lophotrochozoa</taxon>
        <taxon>Mollusca</taxon>
        <taxon>Bivalvia</taxon>
        <taxon>Autobranchia</taxon>
        <taxon>Heteroconchia</taxon>
        <taxon>Euheterodonta</taxon>
        <taxon>Imparidentia</taxon>
        <taxon>Neoheterodontei</taxon>
        <taxon>Myida</taxon>
        <taxon>Dreissenoidea</taxon>
        <taxon>Dreissenidae</taxon>
        <taxon>Dreissena</taxon>
    </lineage>
</organism>
<name>A0A9D4CMI2_DREPO</name>
<feature type="compositionally biased region" description="Polar residues" evidence="1">
    <location>
        <begin position="221"/>
        <end position="253"/>
    </location>
</feature>
<feature type="compositionally biased region" description="Polar residues" evidence="1">
    <location>
        <begin position="198"/>
        <end position="214"/>
    </location>
</feature>